<keyword evidence="2" id="KW-0812">Transmembrane</keyword>
<dbReference type="Gene3D" id="2.60.40.60">
    <property type="entry name" value="Cadherins"/>
    <property type="match status" value="2"/>
</dbReference>
<evidence type="ECO:0000313" key="7">
    <source>
        <dbReference type="EMBL" id="RCN25717.1"/>
    </source>
</evidence>
<evidence type="ECO:0000256" key="4">
    <source>
        <dbReference type="ARBA" id="ARBA00023180"/>
    </source>
</evidence>
<evidence type="ECO:0000256" key="2">
    <source>
        <dbReference type="ARBA" id="ARBA00022692"/>
    </source>
</evidence>
<feature type="domain" description="Cadherin" evidence="6">
    <location>
        <begin position="8"/>
        <end position="77"/>
    </location>
</feature>
<dbReference type="PROSITE" id="PS50268">
    <property type="entry name" value="CADHERIN_2"/>
    <property type="match status" value="2"/>
</dbReference>
<evidence type="ECO:0000259" key="6">
    <source>
        <dbReference type="PROSITE" id="PS50268"/>
    </source>
</evidence>
<dbReference type="GO" id="GO:0005886">
    <property type="term" value="C:plasma membrane"/>
    <property type="evidence" value="ECO:0007669"/>
    <property type="project" value="TreeGrafter"/>
</dbReference>
<dbReference type="SUPFAM" id="SSF49313">
    <property type="entry name" value="Cadherin-like"/>
    <property type="match status" value="2"/>
</dbReference>
<dbReference type="InterPro" id="IPR015919">
    <property type="entry name" value="Cadherin-like_sf"/>
</dbReference>
<comment type="subcellular location">
    <subcellularLocation>
        <location evidence="1">Membrane</location>
        <topology evidence="1">Single-pass membrane protein</topology>
    </subcellularLocation>
</comment>
<sequence>QTKTITDFAVDAVTGELSVAQELAGAAREQPYELVVVAEDAGDPSMSSSVRIKLKVSEALTQKEGEKGQVIFISPPVEYVLKIKEDTPINEHIYNVKARLAGMGEERMNIKYSLKDLSSDVQYFDIDESSGEVYVTKALDFESTKYHSVSSTDISHVDEMIQGLSRLLFGYDVSCVCVYGTIWGEIPESQISDKKALKVVNMPKGQY</sequence>
<dbReference type="PANTHER" id="PTHR24028">
    <property type="entry name" value="CADHERIN-87A"/>
    <property type="match status" value="1"/>
</dbReference>
<evidence type="ECO:0000313" key="8">
    <source>
        <dbReference type="Proteomes" id="UP000252519"/>
    </source>
</evidence>
<organism evidence="7 8">
    <name type="scientific">Ancylostoma caninum</name>
    <name type="common">Dog hookworm</name>
    <dbReference type="NCBI Taxonomy" id="29170"/>
    <lineage>
        <taxon>Eukaryota</taxon>
        <taxon>Metazoa</taxon>
        <taxon>Ecdysozoa</taxon>
        <taxon>Nematoda</taxon>
        <taxon>Chromadorea</taxon>
        <taxon>Rhabditida</taxon>
        <taxon>Rhabditina</taxon>
        <taxon>Rhabditomorpha</taxon>
        <taxon>Strongyloidea</taxon>
        <taxon>Ancylostomatidae</taxon>
        <taxon>Ancylostomatinae</taxon>
        <taxon>Ancylostoma</taxon>
    </lineage>
</organism>
<dbReference type="STRING" id="29170.A0A368F699"/>
<dbReference type="OrthoDB" id="6252479at2759"/>
<keyword evidence="3" id="KW-0472">Membrane</keyword>
<feature type="non-terminal residue" evidence="7">
    <location>
        <position position="1"/>
    </location>
</feature>
<keyword evidence="8" id="KW-1185">Reference proteome</keyword>
<dbReference type="AlphaFoldDB" id="A0A368F699"/>
<keyword evidence="3" id="KW-1133">Transmembrane helix</keyword>
<dbReference type="Pfam" id="PF00028">
    <property type="entry name" value="Cadherin"/>
    <property type="match status" value="1"/>
</dbReference>
<feature type="domain" description="Cadherin" evidence="6">
    <location>
        <begin position="75"/>
        <end position="149"/>
    </location>
</feature>
<evidence type="ECO:0000256" key="5">
    <source>
        <dbReference type="PROSITE-ProRule" id="PRU00043"/>
    </source>
</evidence>
<name>A0A368F699_ANCCA</name>
<dbReference type="PANTHER" id="PTHR24028:SF146">
    <property type="entry name" value="CADHERIN 96CB, ISOFORM D-RELATED"/>
    <property type="match status" value="1"/>
</dbReference>
<comment type="caution">
    <text evidence="7">The sequence shown here is derived from an EMBL/GenBank/DDBJ whole genome shotgun (WGS) entry which is preliminary data.</text>
</comment>
<dbReference type="InterPro" id="IPR050174">
    <property type="entry name" value="Protocadherin/Cadherin-CA"/>
</dbReference>
<evidence type="ECO:0000256" key="3">
    <source>
        <dbReference type="ARBA" id="ARBA00022989"/>
    </source>
</evidence>
<accession>A0A368F699</accession>
<dbReference type="Proteomes" id="UP000252519">
    <property type="component" value="Unassembled WGS sequence"/>
</dbReference>
<keyword evidence="4" id="KW-0325">Glycoprotein</keyword>
<dbReference type="CDD" id="cd11304">
    <property type="entry name" value="Cadherin_repeat"/>
    <property type="match status" value="2"/>
</dbReference>
<protein>
    <recommendedName>
        <fullName evidence="6">Cadherin domain-containing protein</fullName>
    </recommendedName>
</protein>
<dbReference type="GO" id="GO:0005509">
    <property type="term" value="F:calcium ion binding"/>
    <property type="evidence" value="ECO:0007669"/>
    <property type="project" value="UniProtKB-UniRule"/>
</dbReference>
<dbReference type="GO" id="GO:0007156">
    <property type="term" value="P:homophilic cell adhesion via plasma membrane adhesion molecules"/>
    <property type="evidence" value="ECO:0007669"/>
    <property type="project" value="InterPro"/>
</dbReference>
<dbReference type="InterPro" id="IPR002126">
    <property type="entry name" value="Cadherin-like_dom"/>
</dbReference>
<dbReference type="EMBL" id="JOJR01010721">
    <property type="protein sequence ID" value="RCN25717.1"/>
    <property type="molecule type" value="Genomic_DNA"/>
</dbReference>
<reference evidence="7 8" key="1">
    <citation type="submission" date="2014-10" db="EMBL/GenBank/DDBJ databases">
        <title>Draft genome of the hookworm Ancylostoma caninum.</title>
        <authorList>
            <person name="Mitreva M."/>
        </authorList>
    </citation>
    <scope>NUCLEOTIDE SEQUENCE [LARGE SCALE GENOMIC DNA]</scope>
    <source>
        <strain evidence="7 8">Baltimore</strain>
    </source>
</reference>
<proteinExistence type="predicted"/>
<evidence type="ECO:0000256" key="1">
    <source>
        <dbReference type="ARBA" id="ARBA00004167"/>
    </source>
</evidence>
<keyword evidence="5" id="KW-0106">Calcium</keyword>
<gene>
    <name evidence="7" type="ORF">ANCCAN_28568</name>
</gene>